<feature type="transmembrane region" description="Helical" evidence="10">
    <location>
        <begin position="12"/>
        <end position="32"/>
    </location>
</feature>
<dbReference type="PANTHER" id="PTHR21137:SF35">
    <property type="entry name" value="ODORANT RECEPTOR 19A-RELATED"/>
    <property type="match status" value="1"/>
</dbReference>
<dbReference type="RefSeq" id="XP_014487392.1">
    <property type="nucleotide sequence ID" value="XM_014631906.1"/>
</dbReference>
<evidence type="ECO:0000256" key="2">
    <source>
        <dbReference type="ARBA" id="ARBA00022475"/>
    </source>
</evidence>
<dbReference type="AlphaFoldDB" id="A0A6P3YBY6"/>
<evidence type="ECO:0000256" key="10">
    <source>
        <dbReference type="SAM" id="Phobius"/>
    </source>
</evidence>
<dbReference type="GO" id="GO:0005549">
    <property type="term" value="F:odorant binding"/>
    <property type="evidence" value="ECO:0007669"/>
    <property type="project" value="InterPro"/>
</dbReference>
<dbReference type="KEGG" id="dqu:106751117"/>
<dbReference type="GeneID" id="106751117"/>
<feature type="transmembrane region" description="Helical" evidence="10">
    <location>
        <begin position="165"/>
        <end position="185"/>
    </location>
</feature>
<keyword evidence="11" id="KW-1185">Reference proteome</keyword>
<dbReference type="PANTHER" id="PTHR21137">
    <property type="entry name" value="ODORANT RECEPTOR"/>
    <property type="match status" value="1"/>
</dbReference>
<sequence>MKPKLKANWNSGMNYGFFMIKTMMSVIGVWPFQRNDLFSTIRWLAIVLTEVIIMDNYTITAWNYPLSTTCLFAGVSYRTYKALIVIQAIQYIIIALAECTSDGFFFCITMHLCGQLELLRNRFAEIRKETNNEVHQENSLRPLIIRHQQLITLARNIENSFNMNILIRFILISVVIAMSGLRIIISFRQHKYNEVMKLLFFIQFYVLQCFMFTHAGDTLHSQSASISTSIYNTSWYELSPTIVKDMMLVMVRLKTPLQLSAGKFFFLTRSTMTDILKTTITYISFLRVTIED</sequence>
<keyword evidence="5" id="KW-0552">Olfaction</keyword>
<dbReference type="GO" id="GO:0005886">
    <property type="term" value="C:plasma membrane"/>
    <property type="evidence" value="ECO:0007669"/>
    <property type="project" value="UniProtKB-SubCell"/>
</dbReference>
<evidence type="ECO:0000256" key="6">
    <source>
        <dbReference type="ARBA" id="ARBA00022989"/>
    </source>
</evidence>
<comment type="subcellular location">
    <subcellularLocation>
        <location evidence="1">Cell membrane</location>
        <topology evidence="1">Multi-pass membrane protein</topology>
    </subcellularLocation>
</comment>
<evidence type="ECO:0000313" key="11">
    <source>
        <dbReference type="Proteomes" id="UP000515204"/>
    </source>
</evidence>
<name>A0A6P3YBY6_DINQU</name>
<evidence type="ECO:0000256" key="9">
    <source>
        <dbReference type="ARBA" id="ARBA00023224"/>
    </source>
</evidence>
<evidence type="ECO:0000256" key="8">
    <source>
        <dbReference type="ARBA" id="ARBA00023170"/>
    </source>
</evidence>
<evidence type="ECO:0000313" key="12">
    <source>
        <dbReference type="RefSeq" id="XP_014487392.1"/>
    </source>
</evidence>
<dbReference type="Proteomes" id="UP000515204">
    <property type="component" value="Unplaced"/>
</dbReference>
<evidence type="ECO:0000256" key="7">
    <source>
        <dbReference type="ARBA" id="ARBA00023136"/>
    </source>
</evidence>
<keyword evidence="9" id="KW-0807">Transducer</keyword>
<dbReference type="OrthoDB" id="7540137at2759"/>
<keyword evidence="8" id="KW-0675">Receptor</keyword>
<evidence type="ECO:0000256" key="4">
    <source>
        <dbReference type="ARBA" id="ARBA00022692"/>
    </source>
</evidence>
<evidence type="ECO:0000256" key="5">
    <source>
        <dbReference type="ARBA" id="ARBA00022725"/>
    </source>
</evidence>
<protein>
    <submittedName>
        <fullName evidence="12">Odorant receptor 85b-like</fullName>
    </submittedName>
</protein>
<evidence type="ECO:0000256" key="1">
    <source>
        <dbReference type="ARBA" id="ARBA00004651"/>
    </source>
</evidence>
<dbReference type="GO" id="GO:0007165">
    <property type="term" value="P:signal transduction"/>
    <property type="evidence" value="ECO:0007669"/>
    <property type="project" value="UniProtKB-KW"/>
</dbReference>
<organism evidence="11 12">
    <name type="scientific">Dinoponera quadriceps</name>
    <name type="common">South American ant</name>
    <dbReference type="NCBI Taxonomy" id="609295"/>
    <lineage>
        <taxon>Eukaryota</taxon>
        <taxon>Metazoa</taxon>
        <taxon>Ecdysozoa</taxon>
        <taxon>Arthropoda</taxon>
        <taxon>Hexapoda</taxon>
        <taxon>Insecta</taxon>
        <taxon>Pterygota</taxon>
        <taxon>Neoptera</taxon>
        <taxon>Endopterygota</taxon>
        <taxon>Hymenoptera</taxon>
        <taxon>Apocrita</taxon>
        <taxon>Aculeata</taxon>
        <taxon>Formicoidea</taxon>
        <taxon>Formicidae</taxon>
        <taxon>Ponerinae</taxon>
        <taxon>Ponerini</taxon>
        <taxon>Dinoponera</taxon>
    </lineage>
</organism>
<dbReference type="Pfam" id="PF02949">
    <property type="entry name" value="7tm_6"/>
    <property type="match status" value="1"/>
</dbReference>
<reference evidence="12" key="1">
    <citation type="submission" date="2025-08" db="UniProtKB">
        <authorList>
            <consortium name="RefSeq"/>
        </authorList>
    </citation>
    <scope>IDENTIFICATION</scope>
</reference>
<accession>A0A6P3YBY6</accession>
<dbReference type="InterPro" id="IPR004117">
    <property type="entry name" value="7tm6_olfct_rcpt"/>
</dbReference>
<keyword evidence="3" id="KW-0716">Sensory transduction</keyword>
<keyword evidence="2" id="KW-1003">Cell membrane</keyword>
<proteinExistence type="predicted"/>
<dbReference type="GO" id="GO:0004984">
    <property type="term" value="F:olfactory receptor activity"/>
    <property type="evidence" value="ECO:0007669"/>
    <property type="project" value="InterPro"/>
</dbReference>
<keyword evidence="7 10" id="KW-0472">Membrane</keyword>
<keyword evidence="6 10" id="KW-1133">Transmembrane helix</keyword>
<keyword evidence="4 10" id="KW-0812">Transmembrane</keyword>
<gene>
    <name evidence="12" type="primary">LOC106751117</name>
</gene>
<evidence type="ECO:0000256" key="3">
    <source>
        <dbReference type="ARBA" id="ARBA00022606"/>
    </source>
</evidence>